<evidence type="ECO:0000256" key="2">
    <source>
        <dbReference type="ARBA" id="ARBA00005594"/>
    </source>
</evidence>
<evidence type="ECO:0000313" key="17">
    <source>
        <dbReference type="Proteomes" id="UP000007754"/>
    </source>
</evidence>
<dbReference type="GO" id="GO:0071364">
    <property type="term" value="P:cellular response to epidermal growth factor stimulus"/>
    <property type="evidence" value="ECO:0007669"/>
    <property type="project" value="Ensembl"/>
</dbReference>
<dbReference type="InterPro" id="IPR000738">
    <property type="entry name" value="WHEP-TRS_dom"/>
</dbReference>
<reference evidence="16" key="2">
    <citation type="submission" date="2025-09" db="UniProtKB">
        <authorList>
            <consortium name="Ensembl"/>
        </authorList>
    </citation>
    <scope>IDENTIFICATION</scope>
</reference>
<dbReference type="GO" id="GO:1901838">
    <property type="term" value="P:positive regulation of transcription of nucleolar large rRNA by RNA polymerase I"/>
    <property type="evidence" value="ECO:0007669"/>
    <property type="project" value="Ensembl"/>
</dbReference>
<dbReference type="InterPro" id="IPR014758">
    <property type="entry name" value="Met-tRNA_synth"/>
</dbReference>
<dbReference type="PROSITE" id="PS51185">
    <property type="entry name" value="WHEP_TRS_2"/>
    <property type="match status" value="1"/>
</dbReference>
<evidence type="ECO:0000256" key="10">
    <source>
        <dbReference type="ARBA" id="ARBA00023146"/>
    </source>
</evidence>
<evidence type="ECO:0000256" key="5">
    <source>
        <dbReference type="ARBA" id="ARBA00022490"/>
    </source>
</evidence>
<dbReference type="InterPro" id="IPR041872">
    <property type="entry name" value="Anticodon_Met"/>
</dbReference>
<evidence type="ECO:0000259" key="15">
    <source>
        <dbReference type="PROSITE" id="PS51185"/>
    </source>
</evidence>
<dbReference type="SUPFAM" id="SSF52374">
    <property type="entry name" value="Nucleotidylyl transferase"/>
    <property type="match status" value="1"/>
</dbReference>
<reference evidence="16" key="1">
    <citation type="submission" date="2025-08" db="UniProtKB">
        <authorList>
            <consortium name="Ensembl"/>
        </authorList>
    </citation>
    <scope>IDENTIFICATION</scope>
</reference>
<feature type="region of interest" description="Disordered" evidence="14">
    <location>
        <begin position="938"/>
        <end position="961"/>
    </location>
</feature>
<evidence type="ECO:0000256" key="7">
    <source>
        <dbReference type="ARBA" id="ARBA00022741"/>
    </source>
</evidence>
<dbReference type="CDD" id="cd00814">
    <property type="entry name" value="MetRS_core"/>
    <property type="match status" value="1"/>
</dbReference>
<comment type="similarity">
    <text evidence="2 13">Belongs to the class-I aminoacyl-tRNA synthetase family.</text>
</comment>
<dbReference type="PANTHER" id="PTHR45765">
    <property type="entry name" value="METHIONINE--TRNA LIGASE"/>
    <property type="match status" value="1"/>
</dbReference>
<dbReference type="InterPro" id="IPR029038">
    <property type="entry name" value="MetRS_Zn"/>
</dbReference>
<keyword evidence="9 13" id="KW-0648">Protein biosynthesis</keyword>
<feature type="domain" description="WHEP-TRS" evidence="15">
    <location>
        <begin position="963"/>
        <end position="1019"/>
    </location>
</feature>
<dbReference type="InterPro" id="IPR009080">
    <property type="entry name" value="tRNAsynth_Ia_anticodon-bd"/>
</dbReference>
<dbReference type="Proteomes" id="UP000007754">
    <property type="component" value="Unplaced"/>
</dbReference>
<keyword evidence="6 13" id="KW-0436">Ligase</keyword>
<dbReference type="PRINTS" id="PR01041">
    <property type="entry name" value="TRNASYNTHMET"/>
</dbReference>
<dbReference type="GO" id="GO:0005829">
    <property type="term" value="C:cytosol"/>
    <property type="evidence" value="ECO:0007669"/>
    <property type="project" value="Ensembl"/>
</dbReference>
<evidence type="ECO:0000256" key="6">
    <source>
        <dbReference type="ARBA" id="ARBA00022598"/>
    </source>
</evidence>
<feature type="compositionally biased region" description="Low complexity" evidence="14">
    <location>
        <begin position="1"/>
        <end position="12"/>
    </location>
</feature>
<dbReference type="InterPro" id="IPR015413">
    <property type="entry name" value="Methionyl/Leucyl_tRNA_Synth"/>
</dbReference>
<keyword evidence="5" id="KW-0963">Cytoplasm</keyword>
<comment type="catalytic activity">
    <reaction evidence="12">
        <text>tRNA(Met) + L-methionine + ATP = L-methionyl-tRNA(Met) + AMP + diphosphate</text>
        <dbReference type="Rhea" id="RHEA:13481"/>
        <dbReference type="Rhea" id="RHEA-COMP:9667"/>
        <dbReference type="Rhea" id="RHEA-COMP:9698"/>
        <dbReference type="ChEBI" id="CHEBI:30616"/>
        <dbReference type="ChEBI" id="CHEBI:33019"/>
        <dbReference type="ChEBI" id="CHEBI:57844"/>
        <dbReference type="ChEBI" id="CHEBI:78442"/>
        <dbReference type="ChEBI" id="CHEBI:78530"/>
        <dbReference type="ChEBI" id="CHEBI:456215"/>
        <dbReference type="EC" id="6.1.1.10"/>
    </reaction>
</comment>
<proteinExistence type="inferred from homology"/>
<protein>
    <recommendedName>
        <fullName evidence="4">Methionine--tRNA ligase, cytoplasmic</fullName>
        <ecNumber evidence="3">6.1.1.10</ecNumber>
    </recommendedName>
    <alternativeName>
        <fullName evidence="11">Methionyl-tRNA synthetase</fullName>
    </alternativeName>
</protein>
<dbReference type="SUPFAM" id="SSF47323">
    <property type="entry name" value="Anticodon-binding domain of a subclass of class I aminoacyl-tRNA synthetases"/>
    <property type="match status" value="1"/>
</dbReference>
<feature type="compositionally biased region" description="Pro residues" evidence="14">
    <location>
        <begin position="63"/>
        <end position="74"/>
    </location>
</feature>
<dbReference type="NCBIfam" id="NF001100">
    <property type="entry name" value="PRK00133.1"/>
    <property type="match status" value="1"/>
</dbReference>
<keyword evidence="7 13" id="KW-0547">Nucleotide-binding</keyword>
<dbReference type="PANTHER" id="PTHR45765:SF1">
    <property type="entry name" value="METHIONINE--TRNA LIGASE, CYTOPLASMIC"/>
    <property type="match status" value="1"/>
</dbReference>
<evidence type="ECO:0000256" key="13">
    <source>
        <dbReference type="RuleBase" id="RU363039"/>
    </source>
</evidence>
<dbReference type="Gene3D" id="1.20.1050.10">
    <property type="match status" value="1"/>
</dbReference>
<dbReference type="NCBIfam" id="TIGR00398">
    <property type="entry name" value="metG"/>
    <property type="match status" value="1"/>
</dbReference>
<gene>
    <name evidence="16" type="primary">MARS1</name>
</gene>
<name>A0A674GZY9_TAEGU</name>
<dbReference type="Pfam" id="PF00458">
    <property type="entry name" value="WHEP-TRS"/>
    <property type="match status" value="1"/>
</dbReference>
<dbReference type="CDD" id="cd00939">
    <property type="entry name" value="MetRS_RNA"/>
    <property type="match status" value="1"/>
</dbReference>
<dbReference type="Ensembl" id="ENSTGUT00000029182.1">
    <property type="protein sequence ID" value="ENSTGUP00000028073.1"/>
    <property type="gene ID" value="ENSTGUG00000019982.1"/>
</dbReference>
<comment type="subcellular location">
    <subcellularLocation>
        <location evidence="1">Cytoplasm</location>
    </subcellularLocation>
</comment>
<evidence type="ECO:0000256" key="1">
    <source>
        <dbReference type="ARBA" id="ARBA00004496"/>
    </source>
</evidence>
<dbReference type="GO" id="GO:0005524">
    <property type="term" value="F:ATP binding"/>
    <property type="evidence" value="ECO:0007669"/>
    <property type="project" value="UniProtKB-KW"/>
</dbReference>
<dbReference type="SUPFAM" id="SSF47060">
    <property type="entry name" value="S15/NS1 RNA-binding domain"/>
    <property type="match status" value="1"/>
</dbReference>
<evidence type="ECO:0000256" key="9">
    <source>
        <dbReference type="ARBA" id="ARBA00022917"/>
    </source>
</evidence>
<feature type="compositionally biased region" description="Polar residues" evidence="14">
    <location>
        <begin position="42"/>
        <end position="59"/>
    </location>
</feature>
<evidence type="ECO:0000256" key="12">
    <source>
        <dbReference type="ARBA" id="ARBA00047364"/>
    </source>
</evidence>
<dbReference type="GO" id="GO:0009303">
    <property type="term" value="P:rRNA transcription"/>
    <property type="evidence" value="ECO:0007669"/>
    <property type="project" value="Ensembl"/>
</dbReference>
<dbReference type="GO" id="GO:0006431">
    <property type="term" value="P:methionyl-tRNA aminoacylation"/>
    <property type="evidence" value="ECO:0007669"/>
    <property type="project" value="Ensembl"/>
</dbReference>
<dbReference type="InterPro" id="IPR014729">
    <property type="entry name" value="Rossmann-like_a/b/a_fold"/>
</dbReference>
<dbReference type="PROSITE" id="PS00178">
    <property type="entry name" value="AA_TRNA_LIGASE_I"/>
    <property type="match status" value="1"/>
</dbReference>
<feature type="region of interest" description="Disordered" evidence="14">
    <location>
        <begin position="1"/>
        <end position="97"/>
    </location>
</feature>
<dbReference type="FunFam" id="2.20.28.20:FF:000001">
    <property type="entry name" value="Methionine--tRNA ligase"/>
    <property type="match status" value="1"/>
</dbReference>
<dbReference type="EC" id="6.1.1.10" evidence="3"/>
<dbReference type="Gene3D" id="1.10.287.10">
    <property type="entry name" value="S15/NS1, RNA-binding"/>
    <property type="match status" value="1"/>
</dbReference>
<dbReference type="InParanoid" id="A0A674GZY9"/>
<evidence type="ECO:0000256" key="3">
    <source>
        <dbReference type="ARBA" id="ARBA00012838"/>
    </source>
</evidence>
<dbReference type="SUPFAM" id="SSF57770">
    <property type="entry name" value="Methionyl-tRNA synthetase (MetRS), Zn-domain"/>
    <property type="match status" value="1"/>
</dbReference>
<dbReference type="InterPro" id="IPR009068">
    <property type="entry name" value="uS15_NS1_RNA-bd_sf"/>
</dbReference>
<dbReference type="Gene3D" id="1.10.730.10">
    <property type="entry name" value="Isoleucyl-tRNA Synthetase, Domain 1"/>
    <property type="match status" value="1"/>
</dbReference>
<feature type="region of interest" description="Disordered" evidence="14">
    <location>
        <begin position="318"/>
        <end position="351"/>
    </location>
</feature>
<dbReference type="FunFam" id="1.10.730.10:FF:000010">
    <property type="entry name" value="methionine--tRNA ligase, cytoplasmic"/>
    <property type="match status" value="1"/>
</dbReference>
<dbReference type="GO" id="GO:0005730">
    <property type="term" value="C:nucleolus"/>
    <property type="evidence" value="ECO:0007669"/>
    <property type="project" value="Ensembl"/>
</dbReference>
<dbReference type="HAMAP" id="MF_00098">
    <property type="entry name" value="Met_tRNA_synth_type1"/>
    <property type="match status" value="1"/>
</dbReference>
<keyword evidence="10 13" id="KW-0030">Aminoacyl-tRNA synthetase</keyword>
<keyword evidence="17" id="KW-1185">Reference proteome</keyword>
<feature type="compositionally biased region" description="Pro residues" evidence="14">
    <location>
        <begin position="13"/>
        <end position="26"/>
    </location>
</feature>
<evidence type="ECO:0000313" key="16">
    <source>
        <dbReference type="Ensembl" id="ENSTGUP00000028073.1"/>
    </source>
</evidence>
<evidence type="ECO:0000256" key="11">
    <source>
        <dbReference type="ARBA" id="ARBA00030904"/>
    </source>
</evidence>
<evidence type="ECO:0000256" key="14">
    <source>
        <dbReference type="SAM" id="MobiDB-lite"/>
    </source>
</evidence>
<dbReference type="SMART" id="SM00991">
    <property type="entry name" value="WHEP-TRS"/>
    <property type="match status" value="1"/>
</dbReference>
<sequence length="1022" mass="111870">MPPQCPSTQSQCPPLPQFTFPVPPSAPSTQSQCPPVLPVHTPSPSQCPSTHSQCPQCPQYTLPVPPSAPSPPQCPSSHSQCPSSHSQSLPVPQFTLPVPQFTLPVPPSAPVHTPSAPQCPQFTLPVPPSAPSSHSQSLPVPQFTLPVPPSAPVHTPSAPQCPQFTLPVPPTAPSTHSQCPPVPPVHVSSPPQCPQYTSVLPVHTPSAPQCPSSHSQSPPVPQYTLPVPPVPPVHTPSPSQCSQSPLCPQDAASVADVVVWGSLFPVLQDETSVPSELQVLRSWFSAVSAWEPCRAAAALLPEALRELQTHLAQRPPALPAPKHLPQVCPGGQVGTAPLPQSPQDEESPERALSDADIAAAAELWARGPAALPPPRQPATPVLPVEGERNVLITSALPYVNNVPHLGNIIGCVLSADTFARYSRLRGWNTLFVCGTDEYGTATETRALQEGLSPRQLCDRYHALHADVYTWFRIAFDHFGRTTTPQQTRIAQDIFQRLLARGFLLQDTLEQLRCESCGRYLADRFVEGTCPSCGYAEARGDQCDKCGKLINAVELRNPQCKLCRGTPVVTPTQHLFLDLPKLEGRLQAWLERTWDTWTANARHITRTWLRDGLKPRCITRDLTWGTPVPLDGFRDKVFYVWFDAPIGYLSITATYTEQWERWWKNPQQVELYNFMAKDNVPFHSVVFPCSLLGAEDNYTLVSHLIATEYLNYEDGKFSKSRGVGVFGDMAKDTGIPADVWRFYLLYLRPEGQDSAFSWSDLMLKNNSELLNNLGNFINRAGMFVCKFFGGAVPAMALTAEDRRLLARVTLEMRQYHQLMERVHLRDALRCVLSISRHGNQYIQVNEPWKRIKGDQGDRQRAGTVTGVAVNVAAALAALLQPFVPGVSEAIQAQLRIPPERCGLGPGLTCTLPAGHRVGTVSPLFQKLEPEQVEALRQRFGGGQAKQPPPASAPHTPAAPGDPKLIQELTEQVAKQGNLVRQLKAAQVEKAQVDTQVAKLLELKQQLALAEGRSPEVPKGKRKK</sequence>
<dbReference type="GO" id="GO:0036120">
    <property type="term" value="P:cellular response to platelet-derived growth factor stimulus"/>
    <property type="evidence" value="ECO:0007669"/>
    <property type="project" value="Ensembl"/>
</dbReference>
<evidence type="ECO:0000256" key="8">
    <source>
        <dbReference type="ARBA" id="ARBA00022840"/>
    </source>
</evidence>
<keyword evidence="8 13" id="KW-0067">ATP-binding</keyword>
<evidence type="ECO:0000256" key="4">
    <source>
        <dbReference type="ARBA" id="ARBA00018335"/>
    </source>
</evidence>
<dbReference type="GeneTree" id="ENSGT00550000075017"/>
<dbReference type="Gene3D" id="3.40.30.10">
    <property type="entry name" value="Glutaredoxin"/>
    <property type="match status" value="1"/>
</dbReference>
<dbReference type="Gene3D" id="3.40.50.620">
    <property type="entry name" value="HUPs"/>
    <property type="match status" value="1"/>
</dbReference>
<organism evidence="16 17">
    <name type="scientific">Taeniopygia guttata</name>
    <name type="common">Zebra finch</name>
    <name type="synonym">Poephila guttata</name>
    <dbReference type="NCBI Taxonomy" id="59729"/>
    <lineage>
        <taxon>Eukaryota</taxon>
        <taxon>Metazoa</taxon>
        <taxon>Chordata</taxon>
        <taxon>Craniata</taxon>
        <taxon>Vertebrata</taxon>
        <taxon>Euteleostomi</taxon>
        <taxon>Archelosauria</taxon>
        <taxon>Archosauria</taxon>
        <taxon>Dinosauria</taxon>
        <taxon>Saurischia</taxon>
        <taxon>Theropoda</taxon>
        <taxon>Coelurosauria</taxon>
        <taxon>Aves</taxon>
        <taxon>Neognathae</taxon>
        <taxon>Neoaves</taxon>
        <taxon>Telluraves</taxon>
        <taxon>Australaves</taxon>
        <taxon>Passeriformes</taxon>
        <taxon>Passeroidea</taxon>
        <taxon>Estrildidae</taxon>
        <taxon>Estrildinae</taxon>
        <taxon>Taeniopygia</taxon>
    </lineage>
</organism>
<dbReference type="CDD" id="cd07957">
    <property type="entry name" value="Anticodon_Ia_Met"/>
    <property type="match status" value="1"/>
</dbReference>
<dbReference type="InterPro" id="IPR033911">
    <property type="entry name" value="MetRS_core"/>
</dbReference>
<dbReference type="GO" id="GO:0004825">
    <property type="term" value="F:methionine-tRNA ligase activity"/>
    <property type="evidence" value="ECO:0007669"/>
    <property type="project" value="UniProtKB-EC"/>
</dbReference>
<feature type="compositionally biased region" description="Low complexity" evidence="14">
    <location>
        <begin position="75"/>
        <end position="90"/>
    </location>
</feature>
<dbReference type="GO" id="GO:0017101">
    <property type="term" value="C:aminoacyl-tRNA synthetase multienzyme complex"/>
    <property type="evidence" value="ECO:0007669"/>
    <property type="project" value="Ensembl"/>
</dbReference>
<dbReference type="AlphaFoldDB" id="A0A674GZY9"/>
<dbReference type="InterPro" id="IPR023458">
    <property type="entry name" value="Met-tRNA_ligase_1"/>
</dbReference>
<dbReference type="Pfam" id="PF19303">
    <property type="entry name" value="Anticodon_3"/>
    <property type="match status" value="1"/>
</dbReference>
<dbReference type="InterPro" id="IPR001412">
    <property type="entry name" value="aa-tRNA-synth_I_CS"/>
</dbReference>
<accession>A0A674GZY9</accession>
<dbReference type="Gene3D" id="2.20.28.20">
    <property type="entry name" value="Methionyl-tRNA synthetase, Zn-domain"/>
    <property type="match status" value="1"/>
</dbReference>
<dbReference type="Pfam" id="PF09334">
    <property type="entry name" value="tRNA-synt_1g"/>
    <property type="match status" value="1"/>
</dbReference>